<proteinExistence type="predicted"/>
<dbReference type="VEuPathDB" id="FungiDB:BD410DRAFT_532425"/>
<dbReference type="AlphaFoldDB" id="A0A4Y7QHK3"/>
<organism evidence="1 2">
    <name type="scientific">Rickenella mellea</name>
    <dbReference type="NCBI Taxonomy" id="50990"/>
    <lineage>
        <taxon>Eukaryota</taxon>
        <taxon>Fungi</taxon>
        <taxon>Dikarya</taxon>
        <taxon>Basidiomycota</taxon>
        <taxon>Agaricomycotina</taxon>
        <taxon>Agaricomycetes</taxon>
        <taxon>Hymenochaetales</taxon>
        <taxon>Rickenellaceae</taxon>
        <taxon>Rickenella</taxon>
    </lineage>
</organism>
<protein>
    <recommendedName>
        <fullName evidence="3">BTB domain-containing protein</fullName>
    </recommendedName>
</protein>
<dbReference type="InterPro" id="IPR011333">
    <property type="entry name" value="SKP1/BTB/POZ_sf"/>
</dbReference>
<dbReference type="STRING" id="50990.A0A4Y7QHK3"/>
<accession>A0A4Y7QHK3</accession>
<gene>
    <name evidence="1" type="ORF">BD410DRAFT_532425</name>
</gene>
<evidence type="ECO:0000313" key="2">
    <source>
        <dbReference type="Proteomes" id="UP000294933"/>
    </source>
</evidence>
<sequence length="249" mass="28309">MWSNILTLASTFFQDMFNLPQPKDQDGTPVVDVSEDSPVIDALLHIIYPVKCQPLTDIELIRKVLGAALEYDVSVGVQEICGLLVTRHSSSGEDALRTYAITCQYKLEDEARLAAKTTLQFPITEVYVKEVELIPAGDYIRLLEYRRKAVAAMAAFIRPDVDAAIPPEIRRACCSRYFEWARFVTNANTVLCEAPWSQTVFSIHFVKTFYHSMCRSCGRDSHSQWTAVIEYLKAESERRIDKIQLSVKF</sequence>
<dbReference type="OrthoDB" id="3357985at2759"/>
<reference evidence="1 2" key="1">
    <citation type="submission" date="2018-06" db="EMBL/GenBank/DDBJ databases">
        <title>A transcriptomic atlas of mushroom development highlights an independent origin of complex multicellularity.</title>
        <authorList>
            <consortium name="DOE Joint Genome Institute"/>
            <person name="Krizsan K."/>
            <person name="Almasi E."/>
            <person name="Merenyi Z."/>
            <person name="Sahu N."/>
            <person name="Viragh M."/>
            <person name="Koszo T."/>
            <person name="Mondo S."/>
            <person name="Kiss B."/>
            <person name="Balint B."/>
            <person name="Kues U."/>
            <person name="Barry K."/>
            <person name="Hegedus J.C."/>
            <person name="Henrissat B."/>
            <person name="Johnson J."/>
            <person name="Lipzen A."/>
            <person name="Ohm R."/>
            <person name="Nagy I."/>
            <person name="Pangilinan J."/>
            <person name="Yan J."/>
            <person name="Xiong Y."/>
            <person name="Grigoriev I.V."/>
            <person name="Hibbett D.S."/>
            <person name="Nagy L.G."/>
        </authorList>
    </citation>
    <scope>NUCLEOTIDE SEQUENCE [LARGE SCALE GENOMIC DNA]</scope>
    <source>
        <strain evidence="1 2">SZMC22713</strain>
    </source>
</reference>
<keyword evidence="2" id="KW-1185">Reference proteome</keyword>
<name>A0A4Y7QHK3_9AGAM</name>
<dbReference type="Gene3D" id="3.30.710.10">
    <property type="entry name" value="Potassium Channel Kv1.1, Chain A"/>
    <property type="match status" value="1"/>
</dbReference>
<dbReference type="EMBL" id="ML170161">
    <property type="protein sequence ID" value="TDL26731.1"/>
    <property type="molecule type" value="Genomic_DNA"/>
</dbReference>
<evidence type="ECO:0000313" key="1">
    <source>
        <dbReference type="EMBL" id="TDL26731.1"/>
    </source>
</evidence>
<dbReference type="Proteomes" id="UP000294933">
    <property type="component" value="Unassembled WGS sequence"/>
</dbReference>
<evidence type="ECO:0008006" key="3">
    <source>
        <dbReference type="Google" id="ProtNLM"/>
    </source>
</evidence>